<evidence type="ECO:0000313" key="3">
    <source>
        <dbReference type="Proteomes" id="UP001172102"/>
    </source>
</evidence>
<proteinExistence type="predicted"/>
<sequence>MSHDSSARLIMGRPSSLMFSLLLLRAGRERNDSEVSSNHVRVKAKTTLFQGIAADLRSASWLSIGLWSVFFIWTSALFFLSAIFLPLYLQQPFNDLRSSACLPDDSFDMSGDRYDPWQADGFFQITIGFGSLTFTQAKVIDLVWDIVVGRVGQALLAFHFWKAVSVHVKNSMYKSPVTYNMYWTAFIDAQPSFLSTCRVIRDSATQKSKRSRAAMAFIAIGMSFVLAFPTLASSMTGYSGRSQSFVTDAQGNLISYTAFTPVAYIIRDGERINFTSNYVVPFSSRIYHLTWGHDIEAYGQPNYLYSCAKNWDDGTECGLSQDVSEYVKAYGFYGLDATGGKANDVVTQWAGGSIPKPALNISAFYFPRETSFYGRDYIDPRINKRPYADPRNIQLTVLGENSTTYSLDYVRANGSCQPLGTYKWGFSFVQLFIVLIILLLWTVGTCTMWLKAHLTLLRRADGEVPNKYNASLVLAARMRSDLKIGITRQLTNQELDGVIKEHTGGRIDMQEAIPVQDFDLRRGLWGWVKANKWWSALLVSLALVLVAGWIIGFYILWIPIMIFLSAICLTLAVGRTTKSRLFFAACGAVLAAIVSVIILCTIIWSER</sequence>
<dbReference type="AlphaFoldDB" id="A0AA40E6U1"/>
<keyword evidence="1" id="KW-1133">Transmembrane helix</keyword>
<gene>
    <name evidence="2" type="ORF">B0H67DRAFT_568303</name>
</gene>
<feature type="transmembrane region" description="Helical" evidence="1">
    <location>
        <begin position="557"/>
        <end position="574"/>
    </location>
</feature>
<feature type="transmembrane region" description="Helical" evidence="1">
    <location>
        <begin position="581"/>
        <end position="604"/>
    </location>
</feature>
<feature type="transmembrane region" description="Helical" evidence="1">
    <location>
        <begin position="213"/>
        <end position="232"/>
    </location>
</feature>
<dbReference type="EMBL" id="JAUKUA010000002">
    <property type="protein sequence ID" value="KAK0724608.1"/>
    <property type="molecule type" value="Genomic_DNA"/>
</dbReference>
<organism evidence="2 3">
    <name type="scientific">Lasiosphaeris hirsuta</name>
    <dbReference type="NCBI Taxonomy" id="260670"/>
    <lineage>
        <taxon>Eukaryota</taxon>
        <taxon>Fungi</taxon>
        <taxon>Dikarya</taxon>
        <taxon>Ascomycota</taxon>
        <taxon>Pezizomycotina</taxon>
        <taxon>Sordariomycetes</taxon>
        <taxon>Sordariomycetidae</taxon>
        <taxon>Sordariales</taxon>
        <taxon>Lasiosphaeriaceae</taxon>
        <taxon>Lasiosphaeris</taxon>
    </lineage>
</organism>
<evidence type="ECO:0000313" key="2">
    <source>
        <dbReference type="EMBL" id="KAK0724608.1"/>
    </source>
</evidence>
<name>A0AA40E6U1_9PEZI</name>
<evidence type="ECO:0000256" key="1">
    <source>
        <dbReference type="SAM" id="Phobius"/>
    </source>
</evidence>
<accession>A0AA40E6U1</accession>
<keyword evidence="1" id="KW-0472">Membrane</keyword>
<feature type="transmembrane region" description="Helical" evidence="1">
    <location>
        <begin position="533"/>
        <end position="551"/>
    </location>
</feature>
<reference evidence="2" key="1">
    <citation type="submission" date="2023-06" db="EMBL/GenBank/DDBJ databases">
        <title>Genome-scale phylogeny and comparative genomics of the fungal order Sordariales.</title>
        <authorList>
            <consortium name="Lawrence Berkeley National Laboratory"/>
            <person name="Hensen N."/>
            <person name="Bonometti L."/>
            <person name="Westerberg I."/>
            <person name="Brannstrom I.O."/>
            <person name="Guillou S."/>
            <person name="Cros-Aarteil S."/>
            <person name="Calhoun S."/>
            <person name="Haridas S."/>
            <person name="Kuo A."/>
            <person name="Mondo S."/>
            <person name="Pangilinan J."/>
            <person name="Riley R."/>
            <person name="Labutti K."/>
            <person name="Andreopoulos B."/>
            <person name="Lipzen A."/>
            <person name="Chen C."/>
            <person name="Yanf M."/>
            <person name="Daum C."/>
            <person name="Ng V."/>
            <person name="Clum A."/>
            <person name="Steindorff A."/>
            <person name="Ohm R."/>
            <person name="Martin F."/>
            <person name="Silar P."/>
            <person name="Natvig D."/>
            <person name="Lalanne C."/>
            <person name="Gautier V."/>
            <person name="Ament-Velasquez S.L."/>
            <person name="Kruys A."/>
            <person name="Hutchinson M.I."/>
            <person name="Powell A.J."/>
            <person name="Barry K."/>
            <person name="Miller A.N."/>
            <person name="Grigoriev I.V."/>
            <person name="Debuchy R."/>
            <person name="Gladieux P."/>
            <person name="Thoren M.H."/>
            <person name="Johannesson H."/>
        </authorList>
    </citation>
    <scope>NUCLEOTIDE SEQUENCE</scope>
    <source>
        <strain evidence="2">SMH4607-1</strain>
    </source>
</reference>
<feature type="transmembrane region" description="Helical" evidence="1">
    <location>
        <begin position="64"/>
        <end position="89"/>
    </location>
</feature>
<dbReference type="Proteomes" id="UP001172102">
    <property type="component" value="Unassembled WGS sequence"/>
</dbReference>
<feature type="transmembrane region" description="Helical" evidence="1">
    <location>
        <begin position="424"/>
        <end position="450"/>
    </location>
</feature>
<keyword evidence="1" id="KW-0812">Transmembrane</keyword>
<protein>
    <submittedName>
        <fullName evidence="2">Uncharacterized protein</fullName>
    </submittedName>
</protein>
<keyword evidence="3" id="KW-1185">Reference proteome</keyword>
<comment type="caution">
    <text evidence="2">The sequence shown here is derived from an EMBL/GenBank/DDBJ whole genome shotgun (WGS) entry which is preliminary data.</text>
</comment>